<feature type="non-terminal residue" evidence="1">
    <location>
        <position position="69"/>
    </location>
</feature>
<dbReference type="AlphaFoldDB" id="A0A9P7JSE1"/>
<dbReference type="RefSeq" id="XP_041291026.1">
    <property type="nucleotide sequence ID" value="XM_041440566.1"/>
</dbReference>
<sequence length="69" mass="7643">MRPLNSSGMHYSSVPLVIQIEFQSLSKEFGSLDTQLKLVSILRKLGHGVVGPIVQALRVSNIRPGSRIW</sequence>
<evidence type="ECO:0000313" key="2">
    <source>
        <dbReference type="Proteomes" id="UP000823399"/>
    </source>
</evidence>
<proteinExistence type="predicted"/>
<dbReference type="Proteomes" id="UP000823399">
    <property type="component" value="Unassembled WGS sequence"/>
</dbReference>
<organism evidence="1 2">
    <name type="scientific">Suillus discolor</name>
    <dbReference type="NCBI Taxonomy" id="1912936"/>
    <lineage>
        <taxon>Eukaryota</taxon>
        <taxon>Fungi</taxon>
        <taxon>Dikarya</taxon>
        <taxon>Basidiomycota</taxon>
        <taxon>Agaricomycotina</taxon>
        <taxon>Agaricomycetes</taxon>
        <taxon>Agaricomycetidae</taxon>
        <taxon>Boletales</taxon>
        <taxon>Suillineae</taxon>
        <taxon>Suillaceae</taxon>
        <taxon>Suillus</taxon>
    </lineage>
</organism>
<protein>
    <submittedName>
        <fullName evidence="1">Uncharacterized protein</fullName>
    </submittedName>
</protein>
<reference evidence="1" key="1">
    <citation type="journal article" date="2020" name="New Phytol.">
        <title>Comparative genomics reveals dynamic genome evolution in host specialist ectomycorrhizal fungi.</title>
        <authorList>
            <person name="Lofgren L.A."/>
            <person name="Nguyen N.H."/>
            <person name="Vilgalys R."/>
            <person name="Ruytinx J."/>
            <person name="Liao H.L."/>
            <person name="Branco S."/>
            <person name="Kuo A."/>
            <person name="LaButti K."/>
            <person name="Lipzen A."/>
            <person name="Andreopoulos W."/>
            <person name="Pangilinan J."/>
            <person name="Riley R."/>
            <person name="Hundley H."/>
            <person name="Na H."/>
            <person name="Barry K."/>
            <person name="Grigoriev I.V."/>
            <person name="Stajich J.E."/>
            <person name="Kennedy P.G."/>
        </authorList>
    </citation>
    <scope>NUCLEOTIDE SEQUENCE</scope>
    <source>
        <strain evidence="1">FC423</strain>
    </source>
</reference>
<name>A0A9P7JSE1_9AGAM</name>
<evidence type="ECO:0000313" key="1">
    <source>
        <dbReference type="EMBL" id="KAG2104727.1"/>
    </source>
</evidence>
<dbReference type="OrthoDB" id="9991317at2759"/>
<accession>A0A9P7JSE1</accession>
<gene>
    <name evidence="1" type="ORF">F5147DRAFT_762066</name>
</gene>
<comment type="caution">
    <text evidence="1">The sequence shown here is derived from an EMBL/GenBank/DDBJ whole genome shotgun (WGS) entry which is preliminary data.</text>
</comment>
<keyword evidence="2" id="KW-1185">Reference proteome</keyword>
<dbReference type="GeneID" id="64702825"/>
<dbReference type="EMBL" id="JABBWM010000040">
    <property type="protein sequence ID" value="KAG2104727.1"/>
    <property type="molecule type" value="Genomic_DNA"/>
</dbReference>